<dbReference type="GO" id="GO:0004568">
    <property type="term" value="F:chitinase activity"/>
    <property type="evidence" value="ECO:0007669"/>
    <property type="project" value="InterPro"/>
</dbReference>
<dbReference type="GO" id="GO:0008061">
    <property type="term" value="F:chitin binding"/>
    <property type="evidence" value="ECO:0007669"/>
    <property type="project" value="UniProtKB-KW"/>
</dbReference>
<dbReference type="SUPFAM" id="SSF53098">
    <property type="entry name" value="Ribonuclease H-like"/>
    <property type="match status" value="1"/>
</dbReference>
<dbReference type="InterPro" id="IPR025724">
    <property type="entry name" value="GAG-pre-integrase_dom"/>
</dbReference>
<dbReference type="CDD" id="cd09272">
    <property type="entry name" value="RNase_HI_RT_Ty1"/>
    <property type="match status" value="1"/>
</dbReference>
<dbReference type="Gene3D" id="3.30.420.10">
    <property type="entry name" value="Ribonuclease H-like superfamily/Ribonuclease H"/>
    <property type="match status" value="1"/>
</dbReference>
<dbReference type="GO" id="GO:0006032">
    <property type="term" value="P:chitin catabolic process"/>
    <property type="evidence" value="ECO:0007669"/>
    <property type="project" value="InterPro"/>
</dbReference>
<accession>A0A2N9I0K6</accession>
<keyword evidence="4" id="KW-1015">Disulfide bond</keyword>
<feature type="domain" description="Integrase catalytic" evidence="6">
    <location>
        <begin position="12"/>
        <end position="205"/>
    </location>
</feature>
<dbReference type="Pfam" id="PF00182">
    <property type="entry name" value="Glyco_hydro_19"/>
    <property type="match status" value="1"/>
</dbReference>
<protein>
    <recommendedName>
        <fullName evidence="6">Integrase catalytic domain-containing protein</fullName>
    </recommendedName>
</protein>
<reference evidence="7" key="1">
    <citation type="submission" date="2018-02" db="EMBL/GenBank/DDBJ databases">
        <authorList>
            <person name="Cohen D.B."/>
            <person name="Kent A.D."/>
        </authorList>
    </citation>
    <scope>NUCLEOTIDE SEQUENCE</scope>
</reference>
<gene>
    <name evidence="7" type="ORF">FSB_LOCUS45435</name>
</gene>
<proteinExistence type="predicted"/>
<sequence>MSDGVVRTLEEVRHIPDMRKNLISLGTLDSKGYSYKSENGIMKVSKGAMVVMTCQKISSNVYKLLGNTILGGVAAVAESEDDDTLLWHMRLGHMSEREVENQTGRKIKCLRTDNGTEYRDGDFLKFCEEHGIKRHFTVRKTPQQNGVAERLNRTITETARCLRLNAELPKIFWAEAVDMACYIINRSPRVALDGKVAEEVWTGQEVDYSFMRIFGCPAYVHISGEDRSKLDPKSKKCIFLGFKKGVKGYKLWDPVAQKVVISRDVVELDELESQSDEEPHSNDQEQDSIRSDRPKRNKRPPVRYGFEDLVSYALLTSSEDPSTFQEAIESSEKDKWMEAMVEENESLSKNKTWELTELPKGKKPIGCKWVFKKKEAVSEKEGERFKARLVAKGYSQRHGIDYDEVFSPVVRHTSIRAVLALVADQDLELEQLDVKTAFLHGNLEEEIFMVQPEGFKQPGTENLVCRLKKSLYGLKQSPRQWYKRLKSLLHKEFEMKDLGAAKKILGMEIRRDREARKLWLSQKNYIRKCPKNEEEIENMSKVPYASAVGCLMYAMVCTRPDLAHAVSTVSRYMANPGREHWNAPGTNSVVGYVDADYAGEVDDRRSTTGYVFTLSGGPICWKSTLQSIVAMSTTEAEYMAVAEAAKEALWLKGLVKELGLNQGGVQMHCDSQSAIYLAKNQDVSSLISESLFNELLKHRNDQACSKGFYTYNAFIAAAQSFNGFGTTGDDATRKRELAAFLAQTSHETTGGWPAAPDGPYAWGYCFVRQNNKTLICEPQKGPCPPGKVYYGRGPIQLTHNYNYAAAGKAIGVDLINDPDRVATDAVVSFKTAIWFWMTPQGNKPSSHDVIIGKWTPSAADRSAGRVPGYGVITNIINGGVECGHGTTSADQSVDDKLRVLFVQMAYVVANNDGVAPQPSTVEVVAKANVGQQLHLPIQPPAPNPSGGGNVGSLISFSLFA</sequence>
<evidence type="ECO:0000256" key="4">
    <source>
        <dbReference type="ARBA" id="ARBA00023157"/>
    </source>
</evidence>
<dbReference type="InterPro" id="IPR057670">
    <property type="entry name" value="SH3_retrovirus"/>
</dbReference>
<dbReference type="GO" id="GO:0016998">
    <property type="term" value="P:cell wall macromolecule catabolic process"/>
    <property type="evidence" value="ECO:0007669"/>
    <property type="project" value="InterPro"/>
</dbReference>
<dbReference type="Gene3D" id="3.30.20.10">
    <property type="entry name" value="Endochitinase, domain 2"/>
    <property type="match status" value="1"/>
</dbReference>
<dbReference type="InterPro" id="IPR023346">
    <property type="entry name" value="Lysozyme-like_dom_sf"/>
</dbReference>
<keyword evidence="3" id="KW-0611">Plant defense</keyword>
<dbReference type="AlphaFoldDB" id="A0A2N9I0K6"/>
<feature type="compositionally biased region" description="Basic and acidic residues" evidence="5">
    <location>
        <begin position="277"/>
        <end position="294"/>
    </location>
</feature>
<keyword evidence="2" id="KW-0064">Aspartyl protease</keyword>
<evidence type="ECO:0000313" key="7">
    <source>
        <dbReference type="EMBL" id="SPD17553.1"/>
    </source>
</evidence>
<dbReference type="InterPro" id="IPR001584">
    <property type="entry name" value="Integrase_cat-core"/>
</dbReference>
<dbReference type="Gene3D" id="1.10.530.10">
    <property type="match status" value="1"/>
</dbReference>
<dbReference type="Pfam" id="PF13976">
    <property type="entry name" value="gag_pre-integrs"/>
    <property type="match status" value="1"/>
</dbReference>
<dbReference type="Pfam" id="PF25597">
    <property type="entry name" value="SH3_retrovirus"/>
    <property type="match status" value="1"/>
</dbReference>
<evidence type="ECO:0000256" key="1">
    <source>
        <dbReference type="ARBA" id="ARBA00022669"/>
    </source>
</evidence>
<dbReference type="PROSITE" id="PS00774">
    <property type="entry name" value="CHITINASE_19_2"/>
    <property type="match status" value="1"/>
</dbReference>
<dbReference type="CDD" id="cd00325">
    <property type="entry name" value="chitinase_GH19"/>
    <property type="match status" value="1"/>
</dbReference>
<keyword evidence="2" id="KW-0645">Protease</keyword>
<dbReference type="InterPro" id="IPR012337">
    <property type="entry name" value="RNaseH-like_sf"/>
</dbReference>
<dbReference type="InterPro" id="IPR036397">
    <property type="entry name" value="RNaseH_sf"/>
</dbReference>
<feature type="region of interest" description="Disordered" evidence="5">
    <location>
        <begin position="271"/>
        <end position="302"/>
    </location>
</feature>
<dbReference type="InterPro" id="IPR043502">
    <property type="entry name" value="DNA/RNA_pol_sf"/>
</dbReference>
<dbReference type="GO" id="GO:0003676">
    <property type="term" value="F:nucleic acid binding"/>
    <property type="evidence" value="ECO:0007669"/>
    <property type="project" value="InterPro"/>
</dbReference>
<dbReference type="GO" id="GO:0004190">
    <property type="term" value="F:aspartic-type endopeptidase activity"/>
    <property type="evidence" value="ECO:0007669"/>
    <property type="project" value="UniProtKB-KW"/>
</dbReference>
<keyword evidence="1" id="KW-0147">Chitin-binding</keyword>
<dbReference type="Pfam" id="PF07727">
    <property type="entry name" value="RVT_2"/>
    <property type="match status" value="1"/>
</dbReference>
<dbReference type="GO" id="GO:0015074">
    <property type="term" value="P:DNA integration"/>
    <property type="evidence" value="ECO:0007669"/>
    <property type="project" value="InterPro"/>
</dbReference>
<dbReference type="EMBL" id="OIVN01004456">
    <property type="protein sequence ID" value="SPD17553.1"/>
    <property type="molecule type" value="Genomic_DNA"/>
</dbReference>
<organism evidence="7">
    <name type="scientific">Fagus sylvatica</name>
    <name type="common">Beechnut</name>
    <dbReference type="NCBI Taxonomy" id="28930"/>
    <lineage>
        <taxon>Eukaryota</taxon>
        <taxon>Viridiplantae</taxon>
        <taxon>Streptophyta</taxon>
        <taxon>Embryophyta</taxon>
        <taxon>Tracheophyta</taxon>
        <taxon>Spermatophyta</taxon>
        <taxon>Magnoliopsida</taxon>
        <taxon>eudicotyledons</taxon>
        <taxon>Gunneridae</taxon>
        <taxon>Pentapetalae</taxon>
        <taxon>rosids</taxon>
        <taxon>fabids</taxon>
        <taxon>Fagales</taxon>
        <taxon>Fagaceae</taxon>
        <taxon>Fagus</taxon>
    </lineage>
</organism>
<evidence type="ECO:0000259" key="6">
    <source>
        <dbReference type="PROSITE" id="PS50994"/>
    </source>
</evidence>
<dbReference type="InterPro" id="IPR054722">
    <property type="entry name" value="PolX-like_BBD"/>
</dbReference>
<evidence type="ECO:0000256" key="5">
    <source>
        <dbReference type="SAM" id="MobiDB-lite"/>
    </source>
</evidence>
<dbReference type="PROSITE" id="PS50994">
    <property type="entry name" value="INTEGRASE"/>
    <property type="match status" value="1"/>
</dbReference>
<name>A0A2N9I0K6_FAGSY</name>
<dbReference type="GO" id="GO:0050832">
    <property type="term" value="P:defense response to fungus"/>
    <property type="evidence" value="ECO:0007669"/>
    <property type="project" value="TreeGrafter"/>
</dbReference>
<dbReference type="SUPFAM" id="SSF53955">
    <property type="entry name" value="Lysozyme-like"/>
    <property type="match status" value="1"/>
</dbReference>
<dbReference type="Pfam" id="PF22936">
    <property type="entry name" value="Pol_BBD"/>
    <property type="match status" value="1"/>
</dbReference>
<keyword evidence="2" id="KW-0378">Hydrolase</keyword>
<evidence type="ECO:0000256" key="3">
    <source>
        <dbReference type="ARBA" id="ARBA00022821"/>
    </source>
</evidence>
<dbReference type="PANTHER" id="PTHR22595">
    <property type="entry name" value="CHITINASE-RELATED"/>
    <property type="match status" value="1"/>
</dbReference>
<dbReference type="InterPro" id="IPR000726">
    <property type="entry name" value="Glyco_hydro_19_cat"/>
</dbReference>
<dbReference type="SUPFAM" id="SSF56672">
    <property type="entry name" value="DNA/RNA polymerases"/>
    <property type="match status" value="1"/>
</dbReference>
<dbReference type="PANTHER" id="PTHR22595:SF79">
    <property type="entry name" value="CHITINASE 12"/>
    <property type="match status" value="1"/>
</dbReference>
<dbReference type="InterPro" id="IPR013103">
    <property type="entry name" value="RVT_2"/>
</dbReference>
<evidence type="ECO:0000256" key="2">
    <source>
        <dbReference type="ARBA" id="ARBA00022750"/>
    </source>
</evidence>